<evidence type="ECO:0000256" key="1">
    <source>
        <dbReference type="SAM" id="MobiDB-lite"/>
    </source>
</evidence>
<proteinExistence type="predicted"/>
<evidence type="ECO:0000313" key="2">
    <source>
        <dbReference type="EMBL" id="CAD8110400.1"/>
    </source>
</evidence>
<protein>
    <submittedName>
        <fullName evidence="2">Uncharacterized protein</fullName>
    </submittedName>
</protein>
<evidence type="ECO:0000313" key="3">
    <source>
        <dbReference type="Proteomes" id="UP000692954"/>
    </source>
</evidence>
<keyword evidence="3" id="KW-1185">Reference proteome</keyword>
<sequence length="472" mass="55173">MQDLRCTIPEHNKKKFVSITLQKEAEKRLYCFQCQSDASGVDFSKSQLVSKLKLCDLDEVMEGNAYTVYNWPADDDGDRIKKQLLDYKSIEQQKKDIEDFFLQMKGKLNEQVENVKQLLVEALNATQFIKEEKLKQEEPDKKDAKKDDKKETKKDDKKETKKDDKKETKKDDKKEEKKDLKKEEDKLDLTPTIDNLKKYYDQVYDLTKIKTLIKENAKSDPNLLSAKINEYLNDPKRSEQYNNMKKVFEGFKKGKNANNQIASNKQNLQKYWEQIQTSIQQWPYNFGGLQWKFQTSEADESKKIKQLESDYKQLTEDQKLSVAQREYAGAGLQSQIIYSDVNFTEGQHGCIVLFKEFDQKRAGANGNFYVGVVPEDNKDKSPYGQGYRKDLFSQNGEGLNVRIGTDFNNVFKMPPKLLAVKLDVDSNYFEICDGKRTVVYGLDKESKLKGQKWRIYFWWNIAADRIQLIHSY</sequence>
<dbReference type="OrthoDB" id="300917at2759"/>
<comment type="caution">
    <text evidence="2">The sequence shown here is derived from an EMBL/GenBank/DDBJ whole genome shotgun (WGS) entry which is preliminary data.</text>
</comment>
<dbReference type="Proteomes" id="UP000692954">
    <property type="component" value="Unassembled WGS sequence"/>
</dbReference>
<organism evidence="2 3">
    <name type="scientific">Paramecium sonneborni</name>
    <dbReference type="NCBI Taxonomy" id="65129"/>
    <lineage>
        <taxon>Eukaryota</taxon>
        <taxon>Sar</taxon>
        <taxon>Alveolata</taxon>
        <taxon>Ciliophora</taxon>
        <taxon>Intramacronucleata</taxon>
        <taxon>Oligohymenophorea</taxon>
        <taxon>Peniculida</taxon>
        <taxon>Parameciidae</taxon>
        <taxon>Paramecium</taxon>
    </lineage>
</organism>
<dbReference type="EMBL" id="CAJJDN010000095">
    <property type="protein sequence ID" value="CAD8110400.1"/>
    <property type="molecule type" value="Genomic_DNA"/>
</dbReference>
<dbReference type="AlphaFoldDB" id="A0A8S1Q6M9"/>
<name>A0A8S1Q6M9_9CILI</name>
<gene>
    <name evidence="2" type="ORF">PSON_ATCC_30995.1.T0950224</name>
</gene>
<reference evidence="2" key="1">
    <citation type="submission" date="2021-01" db="EMBL/GenBank/DDBJ databases">
        <authorList>
            <consortium name="Genoscope - CEA"/>
            <person name="William W."/>
        </authorList>
    </citation>
    <scope>NUCLEOTIDE SEQUENCE</scope>
</reference>
<accession>A0A8S1Q6M9</accession>
<feature type="region of interest" description="Disordered" evidence="1">
    <location>
        <begin position="135"/>
        <end position="183"/>
    </location>
</feature>